<evidence type="ECO:0000256" key="10">
    <source>
        <dbReference type="ARBA" id="ARBA00023004"/>
    </source>
</evidence>
<evidence type="ECO:0000256" key="5">
    <source>
        <dbReference type="ARBA" id="ARBA00022617"/>
    </source>
</evidence>
<dbReference type="PANTHER" id="PTHR24292">
    <property type="entry name" value="CYTOCHROME P450"/>
    <property type="match status" value="1"/>
</dbReference>
<keyword evidence="15" id="KW-0812">Transmembrane</keyword>
<keyword evidence="10 13" id="KW-0408">Iron</keyword>
<feature type="transmembrane region" description="Helical" evidence="15">
    <location>
        <begin position="186"/>
        <end position="204"/>
    </location>
</feature>
<reference evidence="16" key="1">
    <citation type="journal article" date="2015" name="Sci. Rep.">
        <title>Tissue- and time-dependent transcription in Ixodes ricinus salivary glands and midguts when blood feeding on the vertebrate host.</title>
        <authorList>
            <person name="Kotsyfakis M."/>
            <person name="Schwarz A."/>
            <person name="Erhart J."/>
            <person name="Ribeiro J.M."/>
        </authorList>
    </citation>
    <scope>NUCLEOTIDE SEQUENCE</scope>
    <source>
        <tissue evidence="16">Salivary gland and midgut</tissue>
    </source>
</reference>
<dbReference type="PANTHER" id="PTHR24292:SF54">
    <property type="entry name" value="CYP9F3-RELATED"/>
    <property type="match status" value="1"/>
</dbReference>
<keyword evidence="7" id="KW-0256">Endoplasmic reticulum</keyword>
<dbReference type="GO" id="GO:0020037">
    <property type="term" value="F:heme binding"/>
    <property type="evidence" value="ECO:0007669"/>
    <property type="project" value="InterPro"/>
</dbReference>
<dbReference type="PROSITE" id="PS00086">
    <property type="entry name" value="CYTOCHROME_P450"/>
    <property type="match status" value="1"/>
</dbReference>
<dbReference type="GO" id="GO:0005789">
    <property type="term" value="C:endoplasmic reticulum membrane"/>
    <property type="evidence" value="ECO:0007669"/>
    <property type="project" value="UniProtKB-SubCell"/>
</dbReference>
<keyword evidence="11 14" id="KW-0503">Monooxygenase</keyword>
<sequence length="480" mass="54485">YASRYRNYWKSQGVPYEKLSLFFGLTLQRIIKPFHLVDQELYRKHGRLFGIFEDGRPALYVADPDLLKLVLVADYGDSERKTGFSCDDPLFDNMVAIAPFEKWRRIRAAITPLFTASKLRKMHGLVQEMVIVNTEALVNAAREGANVDPIRLYTPTALNILSRCTFGKEIDGGNDTRNDIISSRIHALYVPISFSLIVSVRTFMKKVRSKFIRNEAFFFYKELSLNIVKKKQLDINKASDVLKPRSDIKDEPESQEKPITPFLAALTKTLSEEEALSQCILFHVAGVGAVSGIAALVSYYLALHPGVQAKLRDEADDCFAKHGRFPSYEVVSKLEYLDAVVSETLRICPPFTRLERTCTKDYVIGNTDIKVPKDCVITVPVYAMHHDSDFYPNPESFMPERFLEGNASEINPYVYFPFGYGPRNCVAQTFGLQIIKTILLHAVHNVQFVKTQRTKVPLDMRTGYGMLIPTDLIVGIRTRN</sequence>
<dbReference type="SUPFAM" id="SSF48264">
    <property type="entry name" value="Cytochrome P450"/>
    <property type="match status" value="1"/>
</dbReference>
<comment type="similarity">
    <text evidence="4 14">Belongs to the cytochrome P450 family.</text>
</comment>
<keyword evidence="12 15" id="KW-0472">Membrane</keyword>
<dbReference type="InterPro" id="IPR017972">
    <property type="entry name" value="Cyt_P450_CS"/>
</dbReference>
<dbReference type="Pfam" id="PF00067">
    <property type="entry name" value="p450"/>
    <property type="match status" value="1"/>
</dbReference>
<organism evidence="16">
    <name type="scientific">Ixodes ricinus</name>
    <name type="common">Common tick</name>
    <name type="synonym">Acarus ricinus</name>
    <dbReference type="NCBI Taxonomy" id="34613"/>
    <lineage>
        <taxon>Eukaryota</taxon>
        <taxon>Metazoa</taxon>
        <taxon>Ecdysozoa</taxon>
        <taxon>Arthropoda</taxon>
        <taxon>Chelicerata</taxon>
        <taxon>Arachnida</taxon>
        <taxon>Acari</taxon>
        <taxon>Parasitiformes</taxon>
        <taxon>Ixodida</taxon>
        <taxon>Ixodoidea</taxon>
        <taxon>Ixodidae</taxon>
        <taxon>Ixodinae</taxon>
        <taxon>Ixodes</taxon>
    </lineage>
</organism>
<keyword evidence="9 14" id="KW-0560">Oxidoreductase</keyword>
<protein>
    <submittedName>
        <fullName evidence="16">Putative cytochrome</fullName>
    </submittedName>
</protein>
<feature type="binding site" description="axial binding residue" evidence="13">
    <location>
        <position position="425"/>
    </location>
    <ligand>
        <name>heme</name>
        <dbReference type="ChEBI" id="CHEBI:30413"/>
    </ligand>
    <ligandPart>
        <name>Fe</name>
        <dbReference type="ChEBI" id="CHEBI:18248"/>
    </ligandPart>
</feature>
<accession>V5HGQ1</accession>
<evidence type="ECO:0000256" key="9">
    <source>
        <dbReference type="ARBA" id="ARBA00023002"/>
    </source>
</evidence>
<proteinExistence type="evidence at transcript level"/>
<evidence type="ECO:0000256" key="1">
    <source>
        <dbReference type="ARBA" id="ARBA00001971"/>
    </source>
</evidence>
<feature type="transmembrane region" description="Helical" evidence="15">
    <location>
        <begin position="280"/>
        <end position="302"/>
    </location>
</feature>
<dbReference type="GO" id="GO:0004497">
    <property type="term" value="F:monooxygenase activity"/>
    <property type="evidence" value="ECO:0007669"/>
    <property type="project" value="UniProtKB-KW"/>
</dbReference>
<name>V5HGQ1_IXORI</name>
<dbReference type="PRINTS" id="PR00463">
    <property type="entry name" value="EP450I"/>
</dbReference>
<feature type="non-terminal residue" evidence="16">
    <location>
        <position position="1"/>
    </location>
</feature>
<comment type="cofactor">
    <cofactor evidence="1 13">
        <name>heme</name>
        <dbReference type="ChEBI" id="CHEBI:30413"/>
    </cofactor>
</comment>
<keyword evidence="8" id="KW-0492">Microsome</keyword>
<dbReference type="InterPro" id="IPR050476">
    <property type="entry name" value="Insect_CytP450_Detox"/>
</dbReference>
<evidence type="ECO:0000256" key="12">
    <source>
        <dbReference type="ARBA" id="ARBA00023136"/>
    </source>
</evidence>
<evidence type="ECO:0000256" key="11">
    <source>
        <dbReference type="ARBA" id="ARBA00023033"/>
    </source>
</evidence>
<comment type="subcellular location">
    <subcellularLocation>
        <location evidence="3">Endoplasmic reticulum membrane</location>
        <topology evidence="3">Peripheral membrane protein</topology>
    </subcellularLocation>
    <subcellularLocation>
        <location evidence="2">Microsome membrane</location>
        <topology evidence="2">Peripheral membrane protein</topology>
    </subcellularLocation>
</comment>
<evidence type="ECO:0000256" key="4">
    <source>
        <dbReference type="ARBA" id="ARBA00010617"/>
    </source>
</evidence>
<evidence type="ECO:0000256" key="7">
    <source>
        <dbReference type="ARBA" id="ARBA00022824"/>
    </source>
</evidence>
<evidence type="ECO:0000256" key="2">
    <source>
        <dbReference type="ARBA" id="ARBA00004174"/>
    </source>
</evidence>
<dbReference type="InterPro" id="IPR036396">
    <property type="entry name" value="Cyt_P450_sf"/>
</dbReference>
<evidence type="ECO:0000256" key="13">
    <source>
        <dbReference type="PIRSR" id="PIRSR602401-1"/>
    </source>
</evidence>
<dbReference type="InterPro" id="IPR002401">
    <property type="entry name" value="Cyt_P450_E_grp-I"/>
</dbReference>
<evidence type="ECO:0000256" key="3">
    <source>
        <dbReference type="ARBA" id="ARBA00004406"/>
    </source>
</evidence>
<dbReference type="InterPro" id="IPR001128">
    <property type="entry name" value="Cyt_P450"/>
</dbReference>
<dbReference type="AlphaFoldDB" id="V5HGQ1"/>
<keyword evidence="6 13" id="KW-0479">Metal-binding</keyword>
<dbReference type="Gene3D" id="1.10.630.10">
    <property type="entry name" value="Cytochrome P450"/>
    <property type="match status" value="1"/>
</dbReference>
<keyword evidence="5 13" id="KW-0349">Heme</keyword>
<dbReference type="EMBL" id="GANP01010066">
    <property type="protein sequence ID" value="JAB74402.1"/>
    <property type="molecule type" value="mRNA"/>
</dbReference>
<evidence type="ECO:0000313" key="16">
    <source>
        <dbReference type="EMBL" id="JAB74402.1"/>
    </source>
</evidence>
<dbReference type="GO" id="GO:0005506">
    <property type="term" value="F:iron ion binding"/>
    <property type="evidence" value="ECO:0007669"/>
    <property type="project" value="InterPro"/>
</dbReference>
<dbReference type="GO" id="GO:0016705">
    <property type="term" value="F:oxidoreductase activity, acting on paired donors, with incorporation or reduction of molecular oxygen"/>
    <property type="evidence" value="ECO:0007669"/>
    <property type="project" value="InterPro"/>
</dbReference>
<evidence type="ECO:0000256" key="6">
    <source>
        <dbReference type="ARBA" id="ARBA00022723"/>
    </source>
</evidence>
<evidence type="ECO:0000256" key="14">
    <source>
        <dbReference type="RuleBase" id="RU000461"/>
    </source>
</evidence>
<dbReference type="FunFam" id="1.10.630.10:FF:000182">
    <property type="entry name" value="Cytochrome P450 3A4"/>
    <property type="match status" value="1"/>
</dbReference>
<evidence type="ECO:0000256" key="15">
    <source>
        <dbReference type="SAM" id="Phobius"/>
    </source>
</evidence>
<keyword evidence="15" id="KW-1133">Transmembrane helix</keyword>
<evidence type="ECO:0000256" key="8">
    <source>
        <dbReference type="ARBA" id="ARBA00022848"/>
    </source>
</evidence>